<keyword evidence="6" id="KW-1185">Reference proteome</keyword>
<dbReference type="STRING" id="161767.ENSAPEP00000007964"/>
<dbReference type="InterPro" id="IPR043502">
    <property type="entry name" value="DNA/RNA_pol_sf"/>
</dbReference>
<keyword evidence="3" id="KW-0511">Multifunctional enzyme</keyword>
<reference evidence="5 6" key="1">
    <citation type="submission" date="2018-03" db="EMBL/GenBank/DDBJ databases">
        <title>Finding Nemo's genes: A chromosome-scale reference assembly of the genome of the orange clownfish Amphiprion percula.</title>
        <authorList>
            <person name="Lehmann R."/>
        </authorList>
    </citation>
    <scope>NUCLEOTIDE SEQUENCE</scope>
</reference>
<sequence>MVSEVGFWQVPLHPESVPLTTFITPFGRYCYKRLPFGISSAPEHFQKRLSQMLTGLEGTVCHADDILVFGSTREQHDQRLHRVLERLQEEGLTLNNDKCQFAVEKVMFLGHIVTAQGIEADPGKIKAIKEMPTPKDAADVKRFVGMVNYVGKFSPRVAELTQPLRELLKADTIWDWGTAQQCAFDELRQELSSPTVLAQYCLNRETKVAADASSFGLGGVLSQKQPTGEWRPVAFISRSMTNAERRYAQIEKEALALTWACERFQSYLVGMDFLIQTDHKPLISLLGSRALDDLPPRILRFRLRLLRFTYKIEHVPGKNLITADALSRAPIQAPPTMQDKQLEEDVCVSINQILQQLPASESKLAQIRQAQETDNTCRRLKELVQTGWPTSRKALPHELQAYWQYHQDLSIADGLLMKS</sequence>
<evidence type="ECO:0000313" key="5">
    <source>
        <dbReference type="Ensembl" id="ENSAPEP00000007964.1"/>
    </source>
</evidence>
<organism evidence="5 6">
    <name type="scientific">Amphiprion percula</name>
    <name type="common">Orange clownfish</name>
    <name type="synonym">Lutjanus percula</name>
    <dbReference type="NCBI Taxonomy" id="161767"/>
    <lineage>
        <taxon>Eukaryota</taxon>
        <taxon>Metazoa</taxon>
        <taxon>Chordata</taxon>
        <taxon>Craniata</taxon>
        <taxon>Vertebrata</taxon>
        <taxon>Euteleostomi</taxon>
        <taxon>Actinopterygii</taxon>
        <taxon>Neopterygii</taxon>
        <taxon>Teleostei</taxon>
        <taxon>Neoteleostei</taxon>
        <taxon>Acanthomorphata</taxon>
        <taxon>Ovalentaria</taxon>
        <taxon>Pomacentridae</taxon>
        <taxon>Amphiprion</taxon>
    </lineage>
</organism>
<dbReference type="FunFam" id="3.10.20.370:FF:000001">
    <property type="entry name" value="Retrovirus-related Pol polyprotein from transposon 17.6-like protein"/>
    <property type="match status" value="1"/>
</dbReference>
<dbReference type="CDD" id="cd01647">
    <property type="entry name" value="RT_LTR"/>
    <property type="match status" value="1"/>
</dbReference>
<dbReference type="PROSITE" id="PS50878">
    <property type="entry name" value="RT_POL"/>
    <property type="match status" value="1"/>
</dbReference>
<dbReference type="Proteomes" id="UP000265080">
    <property type="component" value="Chromosome 14"/>
</dbReference>
<dbReference type="InterPro" id="IPR041577">
    <property type="entry name" value="RT_RNaseH_2"/>
</dbReference>
<accession>A0A3P8S8J7</accession>
<evidence type="ECO:0000313" key="6">
    <source>
        <dbReference type="Proteomes" id="UP000265080"/>
    </source>
</evidence>
<reference evidence="5" key="3">
    <citation type="submission" date="2025-09" db="UniProtKB">
        <authorList>
            <consortium name="Ensembl"/>
        </authorList>
    </citation>
    <scope>IDENTIFICATION</scope>
</reference>
<dbReference type="InterPro" id="IPR050951">
    <property type="entry name" value="Retrovirus_Pol_polyprotein"/>
</dbReference>
<dbReference type="FunFam" id="3.30.70.270:FF:000003">
    <property type="entry name" value="Transposon Ty3-G Gag-Pol polyprotein"/>
    <property type="match status" value="1"/>
</dbReference>
<dbReference type="AlphaFoldDB" id="A0A3P8S8J7"/>
<dbReference type="PANTHER" id="PTHR37984:SF5">
    <property type="entry name" value="PROTEIN NYNRIN-LIKE"/>
    <property type="match status" value="1"/>
</dbReference>
<reference evidence="5" key="2">
    <citation type="submission" date="2025-08" db="UniProtKB">
        <authorList>
            <consortium name="Ensembl"/>
        </authorList>
    </citation>
    <scope>IDENTIFICATION</scope>
</reference>
<dbReference type="Gene3D" id="3.10.10.10">
    <property type="entry name" value="HIV Type 1 Reverse Transcriptase, subunit A, domain 1"/>
    <property type="match status" value="1"/>
</dbReference>
<dbReference type="Pfam" id="PF00078">
    <property type="entry name" value="RVT_1"/>
    <property type="match status" value="1"/>
</dbReference>
<dbReference type="EC" id="3.1.26.4" evidence="2"/>
<dbReference type="Pfam" id="PF17919">
    <property type="entry name" value="RT_RNaseH_2"/>
    <property type="match status" value="1"/>
</dbReference>
<evidence type="ECO:0000256" key="3">
    <source>
        <dbReference type="ARBA" id="ARBA00023268"/>
    </source>
</evidence>
<comment type="similarity">
    <text evidence="1">Belongs to the beta type-B retroviral polymerase family. HERV class-II K(HML-2) pol subfamily.</text>
</comment>
<evidence type="ECO:0000259" key="4">
    <source>
        <dbReference type="PROSITE" id="PS50878"/>
    </source>
</evidence>
<protein>
    <recommendedName>
        <fullName evidence="2">ribonuclease H</fullName>
        <ecNumber evidence="2">3.1.26.4</ecNumber>
    </recommendedName>
</protein>
<dbReference type="CDD" id="cd09274">
    <property type="entry name" value="RNase_HI_RT_Ty3"/>
    <property type="match status" value="1"/>
</dbReference>
<evidence type="ECO:0000256" key="2">
    <source>
        <dbReference type="ARBA" id="ARBA00012180"/>
    </source>
</evidence>
<dbReference type="GO" id="GO:0004523">
    <property type="term" value="F:RNA-DNA hybrid ribonuclease activity"/>
    <property type="evidence" value="ECO:0007669"/>
    <property type="project" value="UniProtKB-EC"/>
</dbReference>
<dbReference type="InterPro" id="IPR000477">
    <property type="entry name" value="RT_dom"/>
</dbReference>
<dbReference type="Ensembl" id="ENSAPET00000008198.1">
    <property type="protein sequence ID" value="ENSAPEP00000007964.1"/>
    <property type="gene ID" value="ENSAPEG00000005752.1"/>
</dbReference>
<evidence type="ECO:0000256" key="1">
    <source>
        <dbReference type="ARBA" id="ARBA00010879"/>
    </source>
</evidence>
<dbReference type="InterPro" id="IPR043128">
    <property type="entry name" value="Rev_trsase/Diguanyl_cyclase"/>
</dbReference>
<name>A0A3P8S8J7_AMPPE</name>
<dbReference type="SUPFAM" id="SSF56672">
    <property type="entry name" value="DNA/RNA polymerases"/>
    <property type="match status" value="1"/>
</dbReference>
<proteinExistence type="inferred from homology"/>
<feature type="domain" description="Reverse transcriptase" evidence="4">
    <location>
        <begin position="1"/>
        <end position="113"/>
    </location>
</feature>
<dbReference type="PANTHER" id="PTHR37984">
    <property type="entry name" value="PROTEIN CBG26694"/>
    <property type="match status" value="1"/>
</dbReference>
<dbReference type="GeneTree" id="ENSGT01140000282569"/>
<dbReference type="OMA" id="CAGRETT"/>
<dbReference type="FunFam" id="3.30.70.270:FF:000026">
    <property type="entry name" value="Transposon Ty3-G Gag-Pol polyprotein"/>
    <property type="match status" value="1"/>
</dbReference>
<dbReference type="Gene3D" id="3.30.70.270">
    <property type="match status" value="2"/>
</dbReference>